<gene>
    <name evidence="4" type="ORF">KFE25_005652</name>
</gene>
<dbReference type="Proteomes" id="UP000751190">
    <property type="component" value="Unassembled WGS sequence"/>
</dbReference>
<evidence type="ECO:0000313" key="5">
    <source>
        <dbReference type="Proteomes" id="UP000751190"/>
    </source>
</evidence>
<name>A0A8J5XPW3_DIALT</name>
<dbReference type="EMBL" id="JAGTXO010000009">
    <property type="protein sequence ID" value="KAG8466082.1"/>
    <property type="molecule type" value="Genomic_DNA"/>
</dbReference>
<keyword evidence="1" id="KW-0175">Coiled coil</keyword>
<proteinExistence type="predicted"/>
<reference evidence="4" key="1">
    <citation type="submission" date="2021-05" db="EMBL/GenBank/DDBJ databases">
        <title>The genome of the haptophyte Pavlova lutheri (Diacronema luteri, Pavlovales) - a model for lipid biosynthesis in eukaryotic algae.</title>
        <authorList>
            <person name="Hulatt C.J."/>
            <person name="Posewitz M.C."/>
        </authorList>
    </citation>
    <scope>NUCLEOTIDE SEQUENCE</scope>
    <source>
        <strain evidence="4">NIVA-4/92</strain>
    </source>
</reference>
<dbReference type="AlphaFoldDB" id="A0A8J5XPW3"/>
<keyword evidence="2" id="KW-0472">Membrane</keyword>
<evidence type="ECO:0000256" key="3">
    <source>
        <dbReference type="SAM" id="SignalP"/>
    </source>
</evidence>
<keyword evidence="3" id="KW-0732">Signal</keyword>
<accession>A0A8J5XPW3</accession>
<organism evidence="4 5">
    <name type="scientific">Diacronema lutheri</name>
    <name type="common">Unicellular marine alga</name>
    <name type="synonym">Monochrysis lutheri</name>
    <dbReference type="NCBI Taxonomy" id="2081491"/>
    <lineage>
        <taxon>Eukaryota</taxon>
        <taxon>Haptista</taxon>
        <taxon>Haptophyta</taxon>
        <taxon>Pavlovophyceae</taxon>
        <taxon>Pavlovales</taxon>
        <taxon>Pavlovaceae</taxon>
        <taxon>Diacronema</taxon>
    </lineage>
</organism>
<feature type="signal peptide" evidence="3">
    <location>
        <begin position="1"/>
        <end position="16"/>
    </location>
</feature>
<keyword evidence="5" id="KW-1185">Reference proteome</keyword>
<evidence type="ECO:0000313" key="4">
    <source>
        <dbReference type="EMBL" id="KAG8466082.1"/>
    </source>
</evidence>
<feature type="chain" id="PRO_5035238254" evidence="3">
    <location>
        <begin position="17"/>
        <end position="230"/>
    </location>
</feature>
<keyword evidence="2" id="KW-0812">Transmembrane</keyword>
<evidence type="ECO:0000256" key="2">
    <source>
        <dbReference type="SAM" id="Phobius"/>
    </source>
</evidence>
<keyword evidence="2" id="KW-1133">Transmembrane helix</keyword>
<comment type="caution">
    <text evidence="4">The sequence shown here is derived from an EMBL/GenBank/DDBJ whole genome shotgun (WGS) entry which is preliminary data.</text>
</comment>
<protein>
    <submittedName>
        <fullName evidence="4">Uncharacterized protein</fullName>
    </submittedName>
</protein>
<evidence type="ECO:0000256" key="1">
    <source>
        <dbReference type="SAM" id="Coils"/>
    </source>
</evidence>
<feature type="coiled-coil region" evidence="1">
    <location>
        <begin position="86"/>
        <end position="113"/>
    </location>
</feature>
<sequence>MLGRFVLAALVAHGAAFSPGARAALHASRMMPYTAAASPRMLVTQKGPSKAELQKQLAGARALVEGERVKVAALEADATRPRQKRNKALRAQLDAERATLATLEASAAAIEAQLATRAKKPSLPAFSPPKLPALAPPALGGARAAPAAANGALVGNALGVALGAALALVAVRVSGEASKAERAFQERKKAREAASRLNPLAPLGVTAITSGVALGAGTGFALLLAKLGGA</sequence>
<feature type="transmembrane region" description="Helical" evidence="2">
    <location>
        <begin position="200"/>
        <end position="225"/>
    </location>
</feature>